<organism evidence="2">
    <name type="scientific">Oryza sativa subsp. japonica</name>
    <name type="common">Rice</name>
    <dbReference type="NCBI Taxonomy" id="39947"/>
    <lineage>
        <taxon>Eukaryota</taxon>
        <taxon>Viridiplantae</taxon>
        <taxon>Streptophyta</taxon>
        <taxon>Embryophyta</taxon>
        <taxon>Tracheophyta</taxon>
        <taxon>Spermatophyta</taxon>
        <taxon>Magnoliopsida</taxon>
        <taxon>Liliopsida</taxon>
        <taxon>Poales</taxon>
        <taxon>Poaceae</taxon>
        <taxon>BOP clade</taxon>
        <taxon>Oryzoideae</taxon>
        <taxon>Oryzeae</taxon>
        <taxon>Oryzinae</taxon>
        <taxon>Oryza</taxon>
        <taxon>Oryza sativa</taxon>
    </lineage>
</organism>
<feature type="region of interest" description="Disordered" evidence="1">
    <location>
        <begin position="27"/>
        <end position="89"/>
    </location>
</feature>
<feature type="compositionally biased region" description="Polar residues" evidence="1">
    <location>
        <begin position="46"/>
        <end position="65"/>
    </location>
</feature>
<dbReference type="EMBL" id="DP000009">
    <property type="protein sequence ID" value="ABF96163.1"/>
    <property type="molecule type" value="Genomic_DNA"/>
</dbReference>
<name>Q10KV0_ORYSJ</name>
<feature type="compositionally biased region" description="Basic residues" evidence="1">
    <location>
        <begin position="68"/>
        <end position="89"/>
    </location>
</feature>
<evidence type="ECO:0000256" key="1">
    <source>
        <dbReference type="SAM" id="MobiDB-lite"/>
    </source>
</evidence>
<dbReference type="AlphaFoldDB" id="Q10KV0"/>
<gene>
    <name evidence="2" type="ordered locus">LOC_Os03g25374</name>
</gene>
<reference evidence="2" key="2">
    <citation type="submission" date="2006-06" db="EMBL/GenBank/DDBJ databases">
        <authorList>
            <person name="Buell R."/>
            <person name="Wing R.A."/>
            <person name="McCombie W.A."/>
            <person name="Ouyang S."/>
        </authorList>
    </citation>
    <scope>NUCLEOTIDE SEQUENCE</scope>
</reference>
<protein>
    <submittedName>
        <fullName evidence="2">Uncharacterized protein</fullName>
    </submittedName>
</protein>
<evidence type="ECO:0000313" key="2">
    <source>
        <dbReference type="EMBL" id="ABF96163.1"/>
    </source>
</evidence>
<accession>Q10KV0</accession>
<sequence length="89" mass="9794">MEGMERDACRRNGRLDGVVALWTIQKKQNCGKNNEKAVKRKAPSPDSGSNEGNTSAEEQNKNSTGVKKGGKERKGKKKKKKKKKGNNPP</sequence>
<reference evidence="2" key="1">
    <citation type="journal article" date="2005" name="Genome Res.">
        <title>Sequence, annotation, and analysis of synteny between rice chromosome 3 and diverged grass species.</title>
        <authorList>
            <consortium name="Rice Chromosome 3 Sequencing Consortium"/>
            <person name="Buell C.R."/>
            <person name="Yuan Q."/>
            <person name="Ouyang S."/>
            <person name="Liu J."/>
            <person name="Zhu W."/>
            <person name="Wang A."/>
            <person name="Maiti R."/>
            <person name="Haas B."/>
            <person name="Wortman J."/>
            <person name="Pertea M."/>
            <person name="Jones K.M."/>
            <person name="Kim M."/>
            <person name="Overton L."/>
            <person name="Tsitrin T."/>
            <person name="Fadrosh D."/>
            <person name="Bera J."/>
            <person name="Weaver B."/>
            <person name="Jin S."/>
            <person name="Johri S."/>
            <person name="Reardon M."/>
            <person name="Webb K."/>
            <person name="Hill J."/>
            <person name="Moffat K."/>
            <person name="Tallon L."/>
            <person name="Van Aken S."/>
            <person name="Lewis M."/>
            <person name="Utterback T."/>
            <person name="Feldblyum T."/>
            <person name="Zismann V."/>
            <person name="Iobst S."/>
            <person name="Hsiao J."/>
            <person name="de Vazeille A.R."/>
            <person name="Salzberg S.L."/>
            <person name="White O."/>
            <person name="Fraser C."/>
            <person name="Yu Y."/>
            <person name="Kim H."/>
            <person name="Rambo T."/>
            <person name="Currie J."/>
            <person name="Collura K."/>
            <person name="Kernodle-Thompson S."/>
            <person name="Wei F."/>
            <person name="Kudrna K."/>
            <person name="Ammiraju J.S."/>
            <person name="Luo M."/>
            <person name="Goicoechea J.L."/>
            <person name="Wing R.A."/>
            <person name="Henry D."/>
            <person name="Oates R."/>
            <person name="Palmer M."/>
            <person name="Pries G."/>
            <person name="Saski C."/>
            <person name="Simmons J."/>
            <person name="Soderlund C."/>
            <person name="Nelson W."/>
            <person name="de la Bastide M."/>
            <person name="Spiegel L."/>
            <person name="Nascimento L."/>
            <person name="Huang E."/>
            <person name="Preston R."/>
            <person name="Zutavern T."/>
            <person name="Palmer L."/>
            <person name="O'Shaughnessy A."/>
            <person name="Dike S."/>
            <person name="McCombie W.R."/>
            <person name="Minx P."/>
            <person name="Cordum H."/>
            <person name="Wilson R."/>
            <person name="Jin W."/>
            <person name="Lee H.R."/>
            <person name="Jiang J."/>
            <person name="Jackson S."/>
        </authorList>
    </citation>
    <scope>NUCLEOTIDE SEQUENCE [LARGE SCALE GENOMIC DNA]</scope>
</reference>
<proteinExistence type="predicted"/>